<keyword evidence="18" id="KW-1185">Reference proteome</keyword>
<feature type="compositionally biased region" description="Acidic residues" evidence="15">
    <location>
        <begin position="2954"/>
        <end position="2963"/>
    </location>
</feature>
<feature type="compositionally biased region" description="Polar residues" evidence="15">
    <location>
        <begin position="2564"/>
        <end position="2578"/>
    </location>
</feature>
<dbReference type="GO" id="GO:0005912">
    <property type="term" value="C:adherens junction"/>
    <property type="evidence" value="ECO:0007669"/>
    <property type="project" value="TreeGrafter"/>
</dbReference>
<evidence type="ECO:0000313" key="17">
    <source>
        <dbReference type="EMBL" id="KNC34752.1"/>
    </source>
</evidence>
<dbReference type="InterPro" id="IPR036034">
    <property type="entry name" value="PDZ_sf"/>
</dbReference>
<feature type="compositionally biased region" description="Basic residues" evidence="15">
    <location>
        <begin position="2879"/>
        <end position="2888"/>
    </location>
</feature>
<dbReference type="GO" id="GO:0005737">
    <property type="term" value="C:cytoplasm"/>
    <property type="evidence" value="ECO:0007669"/>
    <property type="project" value="UniProtKB-SubCell"/>
</dbReference>
<dbReference type="FunFam" id="2.30.42.10:FF:000064">
    <property type="entry name" value="protein lap4 isoform X1"/>
    <property type="match status" value="1"/>
</dbReference>
<evidence type="ECO:0000256" key="1">
    <source>
        <dbReference type="ARBA" id="ARBA00004202"/>
    </source>
</evidence>
<dbReference type="CDD" id="cd06702">
    <property type="entry name" value="PDZ3_Scribble-like"/>
    <property type="match status" value="1"/>
</dbReference>
<feature type="compositionally biased region" description="Basic and acidic residues" evidence="15">
    <location>
        <begin position="2080"/>
        <end position="2093"/>
    </location>
</feature>
<dbReference type="SMART" id="SM00365">
    <property type="entry name" value="LRR_SD22"/>
    <property type="match status" value="5"/>
</dbReference>
<dbReference type="Pfam" id="PF13855">
    <property type="entry name" value="LRR_8"/>
    <property type="match status" value="2"/>
</dbReference>
<dbReference type="InterPro" id="IPR050614">
    <property type="entry name" value="Synaptic_Scaffolding_LAP-MAGUK"/>
</dbReference>
<feature type="compositionally biased region" description="Basic residues" evidence="15">
    <location>
        <begin position="684"/>
        <end position="693"/>
    </location>
</feature>
<feature type="compositionally biased region" description="Low complexity" evidence="15">
    <location>
        <begin position="1904"/>
        <end position="1942"/>
    </location>
</feature>
<feature type="region of interest" description="Disordered" evidence="15">
    <location>
        <begin position="472"/>
        <end position="559"/>
    </location>
</feature>
<feature type="compositionally biased region" description="Basic and acidic residues" evidence="15">
    <location>
        <begin position="4003"/>
        <end position="4013"/>
    </location>
</feature>
<feature type="compositionally biased region" description="Pro residues" evidence="15">
    <location>
        <begin position="2869"/>
        <end position="2878"/>
    </location>
</feature>
<feature type="compositionally biased region" description="Low complexity" evidence="15">
    <location>
        <begin position="859"/>
        <end position="881"/>
    </location>
</feature>
<feature type="compositionally biased region" description="Low complexity" evidence="15">
    <location>
        <begin position="579"/>
        <end position="598"/>
    </location>
</feature>
<feature type="compositionally biased region" description="Polar residues" evidence="15">
    <location>
        <begin position="2048"/>
        <end position="2065"/>
    </location>
</feature>
<evidence type="ECO:0000256" key="5">
    <source>
        <dbReference type="ARBA" id="ARBA00022475"/>
    </source>
</evidence>
<feature type="compositionally biased region" description="Pro residues" evidence="15">
    <location>
        <begin position="2337"/>
        <end position="2347"/>
    </location>
</feature>
<feature type="compositionally biased region" description="Acidic residues" evidence="15">
    <location>
        <begin position="1979"/>
        <end position="2007"/>
    </location>
</feature>
<feature type="compositionally biased region" description="Polar residues" evidence="15">
    <location>
        <begin position="2011"/>
        <end position="2020"/>
    </location>
</feature>
<feature type="compositionally biased region" description="Low complexity" evidence="15">
    <location>
        <begin position="2725"/>
        <end position="2747"/>
    </location>
</feature>
<dbReference type="FunFam" id="2.30.42.10:FF:000153">
    <property type="entry name" value="Scribbled, isoform T"/>
    <property type="match status" value="1"/>
</dbReference>
<keyword evidence="10" id="KW-0221">Differentiation</keyword>
<dbReference type="CDD" id="cd06701">
    <property type="entry name" value="PDZ4_Scribble-like"/>
    <property type="match status" value="1"/>
</dbReference>
<feature type="region of interest" description="Disordered" evidence="15">
    <location>
        <begin position="2505"/>
        <end position="2582"/>
    </location>
</feature>
<dbReference type="FunFam" id="3.80.10.10:FF:000599">
    <property type="entry name" value="Leucine-rich repeat-containing protein"/>
    <property type="match status" value="1"/>
</dbReference>
<dbReference type="PROSITE" id="PS51450">
    <property type="entry name" value="LRR"/>
    <property type="match status" value="3"/>
</dbReference>
<feature type="region of interest" description="Disordered" evidence="15">
    <location>
        <begin position="4001"/>
        <end position="4032"/>
    </location>
</feature>
<evidence type="ECO:0000256" key="14">
    <source>
        <dbReference type="SAM" id="Coils"/>
    </source>
</evidence>
<feature type="region of interest" description="Disordered" evidence="15">
    <location>
        <begin position="579"/>
        <end position="693"/>
    </location>
</feature>
<dbReference type="Proteomes" id="UP000037069">
    <property type="component" value="Unassembled WGS sequence"/>
</dbReference>
<evidence type="ECO:0000259" key="16">
    <source>
        <dbReference type="PROSITE" id="PS50106"/>
    </source>
</evidence>
<feature type="compositionally biased region" description="Low complexity" evidence="15">
    <location>
        <begin position="4074"/>
        <end position="4089"/>
    </location>
</feature>
<accession>A0A0L0CR91</accession>
<comment type="subcellular location">
    <subcellularLocation>
        <location evidence="2">Cell junction</location>
    </subcellularLocation>
    <subcellularLocation>
        <location evidence="1">Cell membrane</location>
        <topology evidence="1">Peripheral membrane protein</topology>
    </subcellularLocation>
    <subcellularLocation>
        <location evidence="3">Cytoplasm</location>
    </subcellularLocation>
</comment>
<dbReference type="EMBL" id="JRES01000032">
    <property type="protein sequence ID" value="KNC34752.1"/>
    <property type="molecule type" value="Genomic_DNA"/>
</dbReference>
<feature type="compositionally biased region" description="Low complexity" evidence="15">
    <location>
        <begin position="2859"/>
        <end position="2868"/>
    </location>
</feature>
<comment type="caution">
    <text evidence="17">The sequence shown here is derived from an EMBL/GenBank/DDBJ whole genome shotgun (WGS) entry which is preliminary data.</text>
</comment>
<dbReference type="PROSITE" id="PS50106">
    <property type="entry name" value="PDZ"/>
    <property type="match status" value="4"/>
</dbReference>
<feature type="compositionally biased region" description="Low complexity" evidence="15">
    <location>
        <begin position="1735"/>
        <end position="1749"/>
    </location>
</feature>
<feature type="domain" description="PDZ" evidence="16">
    <location>
        <begin position="1616"/>
        <end position="1708"/>
    </location>
</feature>
<dbReference type="GO" id="GO:0030154">
    <property type="term" value="P:cell differentiation"/>
    <property type="evidence" value="ECO:0007669"/>
    <property type="project" value="UniProtKB-KW"/>
</dbReference>
<feature type="region of interest" description="Disordered" evidence="15">
    <location>
        <begin position="737"/>
        <end position="759"/>
    </location>
</feature>
<feature type="compositionally biased region" description="Polar residues" evidence="15">
    <location>
        <begin position="2250"/>
        <end position="2279"/>
    </location>
</feature>
<evidence type="ECO:0000256" key="6">
    <source>
        <dbReference type="ARBA" id="ARBA00022490"/>
    </source>
</evidence>
<evidence type="ECO:0000256" key="9">
    <source>
        <dbReference type="ARBA" id="ARBA00022737"/>
    </source>
</evidence>
<feature type="compositionally biased region" description="Acidic residues" evidence="15">
    <location>
        <begin position="3059"/>
        <end position="3096"/>
    </location>
</feature>
<name>A0A0L0CR91_LUCCU</name>
<feature type="region of interest" description="Disordered" evidence="15">
    <location>
        <begin position="2711"/>
        <end position="2765"/>
    </location>
</feature>
<evidence type="ECO:0000313" key="18">
    <source>
        <dbReference type="Proteomes" id="UP000037069"/>
    </source>
</evidence>
<keyword evidence="4" id="KW-0217">Developmental protein</keyword>
<dbReference type="FunFam" id="2.30.42.10:FF:000074">
    <property type="entry name" value="protein scribble homolog isoform X2"/>
    <property type="match status" value="1"/>
</dbReference>
<dbReference type="GO" id="GO:0016323">
    <property type="term" value="C:basolateral plasma membrane"/>
    <property type="evidence" value="ECO:0007669"/>
    <property type="project" value="TreeGrafter"/>
</dbReference>
<feature type="region of interest" description="Disordered" evidence="15">
    <location>
        <begin position="4191"/>
        <end position="4220"/>
    </location>
</feature>
<organism evidence="17 18">
    <name type="scientific">Lucilia cuprina</name>
    <name type="common">Green bottle fly</name>
    <name type="synonym">Australian sheep blowfly</name>
    <dbReference type="NCBI Taxonomy" id="7375"/>
    <lineage>
        <taxon>Eukaryota</taxon>
        <taxon>Metazoa</taxon>
        <taxon>Ecdysozoa</taxon>
        <taxon>Arthropoda</taxon>
        <taxon>Hexapoda</taxon>
        <taxon>Insecta</taxon>
        <taxon>Pterygota</taxon>
        <taxon>Neoptera</taxon>
        <taxon>Endopterygota</taxon>
        <taxon>Diptera</taxon>
        <taxon>Brachycera</taxon>
        <taxon>Muscomorpha</taxon>
        <taxon>Oestroidea</taxon>
        <taxon>Calliphoridae</taxon>
        <taxon>Luciliinae</taxon>
        <taxon>Lucilia</taxon>
    </lineage>
</organism>
<keyword evidence="6" id="KW-0963">Cytoplasm</keyword>
<keyword evidence="11" id="KW-0965">Cell junction</keyword>
<evidence type="ECO:0000256" key="8">
    <source>
        <dbReference type="ARBA" id="ARBA00022614"/>
    </source>
</evidence>
<dbReference type="InterPro" id="IPR001478">
    <property type="entry name" value="PDZ"/>
</dbReference>
<feature type="compositionally biased region" description="Low complexity" evidence="15">
    <location>
        <begin position="1375"/>
        <end position="1391"/>
    </location>
</feature>
<proteinExistence type="predicted"/>
<evidence type="ECO:0000256" key="13">
    <source>
        <dbReference type="ARBA" id="ARBA00023136"/>
    </source>
</evidence>
<protein>
    <submittedName>
        <fullName evidence="17">Protein lap4</fullName>
    </submittedName>
</protein>
<keyword evidence="8" id="KW-0433">Leucine-rich repeat</keyword>
<dbReference type="CDD" id="cd06704">
    <property type="entry name" value="PDZ1_Scribble-like"/>
    <property type="match status" value="1"/>
</dbReference>
<feature type="compositionally biased region" description="Acidic residues" evidence="15">
    <location>
        <begin position="646"/>
        <end position="663"/>
    </location>
</feature>
<dbReference type="GO" id="GO:0098968">
    <property type="term" value="P:neurotransmitter receptor transport postsynaptic membrane to endosome"/>
    <property type="evidence" value="ECO:0007669"/>
    <property type="project" value="TreeGrafter"/>
</dbReference>
<feature type="region of interest" description="Disordered" evidence="15">
    <location>
        <begin position="2856"/>
        <end position="3156"/>
    </location>
</feature>
<dbReference type="InterPro" id="IPR001611">
    <property type="entry name" value="Leu-rich_rpt"/>
</dbReference>
<dbReference type="GO" id="GO:0019901">
    <property type="term" value="F:protein kinase binding"/>
    <property type="evidence" value="ECO:0007669"/>
    <property type="project" value="TreeGrafter"/>
</dbReference>
<feature type="domain" description="PDZ" evidence="16">
    <location>
        <begin position="1519"/>
        <end position="1609"/>
    </location>
</feature>
<evidence type="ECO:0000256" key="3">
    <source>
        <dbReference type="ARBA" id="ARBA00004496"/>
    </source>
</evidence>
<feature type="region of interest" description="Disordered" evidence="15">
    <location>
        <begin position="2316"/>
        <end position="2379"/>
    </location>
</feature>
<feature type="compositionally biased region" description="Polar residues" evidence="15">
    <location>
        <begin position="4014"/>
        <end position="4023"/>
    </location>
</feature>
<keyword evidence="9" id="KW-0677">Repeat</keyword>
<dbReference type="SUPFAM" id="SSF52058">
    <property type="entry name" value="L domain-like"/>
    <property type="match status" value="1"/>
</dbReference>
<dbReference type="SMART" id="SM00369">
    <property type="entry name" value="LRR_TYP"/>
    <property type="match status" value="11"/>
</dbReference>
<feature type="compositionally biased region" description="Low complexity" evidence="15">
    <location>
        <begin position="2979"/>
        <end position="2993"/>
    </location>
</feature>
<feature type="compositionally biased region" description="Low complexity" evidence="15">
    <location>
        <begin position="3142"/>
        <end position="3156"/>
    </location>
</feature>
<dbReference type="PANTHER" id="PTHR23119">
    <property type="entry name" value="DISCS LARGE"/>
    <property type="match status" value="1"/>
</dbReference>
<feature type="region of interest" description="Disordered" evidence="15">
    <location>
        <begin position="1353"/>
        <end position="1429"/>
    </location>
</feature>
<dbReference type="SMART" id="SM00228">
    <property type="entry name" value="PDZ"/>
    <property type="match status" value="4"/>
</dbReference>
<dbReference type="FunFam" id="3.80.10.10:FF:000036">
    <property type="entry name" value="protein scribble homolog isoform X1"/>
    <property type="match status" value="1"/>
</dbReference>
<dbReference type="OMA" id="SALENSX"/>
<feature type="region of interest" description="Disordered" evidence="15">
    <location>
        <begin position="830"/>
        <end position="885"/>
    </location>
</feature>
<dbReference type="InterPro" id="IPR003591">
    <property type="entry name" value="Leu-rich_rpt_typical-subtyp"/>
</dbReference>
<gene>
    <name evidence="17" type="ORF">FF38_01922</name>
</gene>
<evidence type="ECO:0000256" key="4">
    <source>
        <dbReference type="ARBA" id="ARBA00022473"/>
    </source>
</evidence>
<reference evidence="17 18" key="1">
    <citation type="journal article" date="2015" name="Nat. Commun.">
        <title>Lucilia cuprina genome unlocks parasitic fly biology to underpin future interventions.</title>
        <authorList>
            <person name="Anstead C.A."/>
            <person name="Korhonen P.K."/>
            <person name="Young N.D."/>
            <person name="Hall R.S."/>
            <person name="Jex A.R."/>
            <person name="Murali S.C."/>
            <person name="Hughes D.S."/>
            <person name="Lee S.F."/>
            <person name="Perry T."/>
            <person name="Stroehlein A.J."/>
            <person name="Ansell B.R."/>
            <person name="Breugelmans B."/>
            <person name="Hofmann A."/>
            <person name="Qu J."/>
            <person name="Dugan S."/>
            <person name="Lee S.L."/>
            <person name="Chao H."/>
            <person name="Dinh H."/>
            <person name="Han Y."/>
            <person name="Doddapaneni H.V."/>
            <person name="Worley K.C."/>
            <person name="Muzny D.M."/>
            <person name="Ioannidis P."/>
            <person name="Waterhouse R.M."/>
            <person name="Zdobnov E.M."/>
            <person name="James P.J."/>
            <person name="Bagnall N.H."/>
            <person name="Kotze A.C."/>
            <person name="Gibbs R.A."/>
            <person name="Richards S."/>
            <person name="Batterham P."/>
            <person name="Gasser R.B."/>
        </authorList>
    </citation>
    <scope>NUCLEOTIDE SEQUENCE [LARGE SCALE GENOMIC DNA]</scope>
    <source>
        <strain evidence="17 18">LS</strain>
        <tissue evidence="17">Full body</tissue>
    </source>
</reference>
<evidence type="ECO:0000256" key="10">
    <source>
        <dbReference type="ARBA" id="ARBA00022782"/>
    </source>
</evidence>
<feature type="compositionally biased region" description="Basic and acidic residues" evidence="15">
    <location>
        <begin position="3049"/>
        <end position="3058"/>
    </location>
</feature>
<dbReference type="SUPFAM" id="SSF50156">
    <property type="entry name" value="PDZ domain-like"/>
    <property type="match status" value="4"/>
</dbReference>
<dbReference type="GO" id="GO:0098609">
    <property type="term" value="P:cell-cell adhesion"/>
    <property type="evidence" value="ECO:0007669"/>
    <property type="project" value="TreeGrafter"/>
</dbReference>
<keyword evidence="12 14" id="KW-0175">Coiled coil</keyword>
<feature type="compositionally biased region" description="Polar residues" evidence="15">
    <location>
        <begin position="830"/>
        <end position="858"/>
    </location>
</feature>
<dbReference type="Gene3D" id="3.80.10.10">
    <property type="entry name" value="Ribonuclease Inhibitor"/>
    <property type="match status" value="3"/>
</dbReference>
<dbReference type="GO" id="GO:0043113">
    <property type="term" value="P:receptor clustering"/>
    <property type="evidence" value="ECO:0007669"/>
    <property type="project" value="TreeGrafter"/>
</dbReference>
<dbReference type="GO" id="GO:0045197">
    <property type="term" value="P:establishment or maintenance of epithelial cell apical/basal polarity"/>
    <property type="evidence" value="ECO:0007669"/>
    <property type="project" value="TreeGrafter"/>
</dbReference>
<evidence type="ECO:0000256" key="15">
    <source>
        <dbReference type="SAM" id="MobiDB-lite"/>
    </source>
</evidence>
<keyword evidence="13" id="KW-0472">Membrane</keyword>
<feature type="compositionally biased region" description="Low complexity" evidence="15">
    <location>
        <begin position="2551"/>
        <end position="2563"/>
    </location>
</feature>
<keyword evidence="7" id="KW-0597">Phosphoprotein</keyword>
<feature type="region of interest" description="Disordered" evidence="15">
    <location>
        <begin position="3274"/>
        <end position="3293"/>
    </location>
</feature>
<feature type="compositionally biased region" description="Acidic residues" evidence="15">
    <location>
        <begin position="3919"/>
        <end position="3968"/>
    </location>
</feature>
<dbReference type="SMART" id="SM00364">
    <property type="entry name" value="LRR_BAC"/>
    <property type="match status" value="7"/>
</dbReference>
<dbReference type="CDD" id="cd06703">
    <property type="entry name" value="PDZ2_Scribble-like"/>
    <property type="match status" value="1"/>
</dbReference>
<feature type="region of interest" description="Disordered" evidence="15">
    <location>
        <begin position="2407"/>
        <end position="2437"/>
    </location>
</feature>
<feature type="compositionally biased region" description="Basic and acidic residues" evidence="15">
    <location>
        <begin position="2196"/>
        <end position="2216"/>
    </location>
</feature>
<dbReference type="STRING" id="7375.A0A0L0CR91"/>
<evidence type="ECO:0000256" key="12">
    <source>
        <dbReference type="ARBA" id="ARBA00023054"/>
    </source>
</evidence>
<feature type="compositionally biased region" description="Polar residues" evidence="15">
    <location>
        <begin position="3100"/>
        <end position="3112"/>
    </location>
</feature>
<feature type="region of interest" description="Disordered" evidence="15">
    <location>
        <begin position="1721"/>
        <end position="1755"/>
    </location>
</feature>
<dbReference type="Gene3D" id="2.30.42.10">
    <property type="match status" value="4"/>
</dbReference>
<feature type="region of interest" description="Disordered" evidence="15">
    <location>
        <begin position="3907"/>
        <end position="3972"/>
    </location>
</feature>
<feature type="compositionally biased region" description="Low complexity" evidence="15">
    <location>
        <begin position="2915"/>
        <end position="2928"/>
    </location>
</feature>
<feature type="region of interest" description="Disordered" evidence="15">
    <location>
        <begin position="4068"/>
        <end position="4097"/>
    </location>
</feature>
<dbReference type="GO" id="GO:0045211">
    <property type="term" value="C:postsynaptic membrane"/>
    <property type="evidence" value="ECO:0007669"/>
    <property type="project" value="TreeGrafter"/>
</dbReference>
<feature type="compositionally biased region" description="Basic and acidic residues" evidence="15">
    <location>
        <begin position="4211"/>
        <end position="4220"/>
    </location>
</feature>
<dbReference type="InterPro" id="IPR032675">
    <property type="entry name" value="LRR_dom_sf"/>
</dbReference>
<evidence type="ECO:0000256" key="7">
    <source>
        <dbReference type="ARBA" id="ARBA00022553"/>
    </source>
</evidence>
<feature type="compositionally biased region" description="Basic and acidic residues" evidence="15">
    <location>
        <begin position="2424"/>
        <end position="2433"/>
    </location>
</feature>
<dbReference type="PANTHER" id="PTHR23119:SF44">
    <property type="entry name" value="PROTEIN LAP4"/>
    <property type="match status" value="1"/>
</dbReference>
<feature type="compositionally biased region" description="Low complexity" evidence="15">
    <location>
        <begin position="3907"/>
        <end position="3916"/>
    </location>
</feature>
<feature type="compositionally biased region" description="Basic and acidic residues" evidence="15">
    <location>
        <begin position="2994"/>
        <end position="3038"/>
    </location>
</feature>
<dbReference type="OrthoDB" id="2187496at2759"/>
<feature type="region of interest" description="Disordered" evidence="15">
    <location>
        <begin position="1897"/>
        <end position="2294"/>
    </location>
</feature>
<feature type="compositionally biased region" description="Low complexity" evidence="15">
    <location>
        <begin position="2520"/>
        <end position="2530"/>
    </location>
</feature>
<sequence length="4220" mass="466213">MASAVTETAPSDVFVKDQIIFDRRGSGTSPDLQVMVALRCWGRGEFQDDAGDLHGLTQSTVSRICERVGHALASLGQEKIKMPESLEEEALLMRDFKSIQSEFIRVRIPLRSEWYTKIFTDGSKVNRGVGSGDFCEEVGLNIPDIPDDIKHLKSLQVADFSSNPIPKLPAGFSQLKNLTTLGLNDMSLTTLPADFGCLTQLESLELRENLLKHLPESISKLTKLKRLDLGDNEIEQLPPYLGYLPALQELWLDHNQLQQLPPELGLLSNLTYLDVSENRLEEIPNEISGLVNLTDLDLAQNLLEYLPDGIAKLSRLTILKLDQNRLQRLNTNIGDCENMQELILTENFLSELPASIGQMTKLSNLNVDRNALEYIPIEIGNCANMGVLSLRDNKLKKLPPELGNCSVLHVLDVSGNQLQYLPYSLVNLQLKAVWLSENQAQPLLTFQPDVDEETGEQVLTCYLLPQQEYQPIAPAREQEPDSEGWEEREASRTHSVKFNADIPVQDKDTPFTRQNTPHPKELRDKAKKLLAKNRTDEAPGVSSNLDTLTEEKHSPMMRQDLNSTTVESLAASKTAFQFEQQEQQSNTPHQQTQHSQPQMLLVKTQATQQQPPGKSTTPTGGEQQQPPHVNIKPENVIVAASTVNEHDDDDEDDNADEEDDDYDQSERRVGFQVEGSEEDDFRNRPPKLHRRDTPHHLKNKRVQHSINNKKDHEILANALQQETKKLQQLPTVQSPIAENPSAEQSEQETDNGNGFAKPQHPFEAPLSPIHSPPAMVTSSELQTNRDIHPVAIVTDDDKKTKSLLLISQCLKIETKKNMFNVKIKVKEGNNTLPRTKRTTAATPSILNNNSSGTMSLNGRNSPATSSLRSSLASSNRSTSNSLKRKDKRVRIVTTYMPTSETEYQQQQQLLLLQQQQQQQQERLRQYDALDGVTELRLEQYEIHIERTSAGLGLSIAGGKGSTPFKGDDDGIFISRVTEGGPADLAGLKVGDKVLKVNGIPVVDADHYQAVQVLKACGAVLVLVVQREVTRLIGHPVFSEDGSLSQISVETRPLATTIPQHQQQQTHERYIPPPLEILPEQQEQHSHAQQQQYSATNLHNYHANVFTTPGTVTAAAATTSAAFQEPQHVGDVATTTAASTNGIFENGKDGPLSYITLHTTLIRDQIGQGLGFSIAGGKGSPPYKDGCDGIFISRITEGSLAHRDGKIMVGDRVMAINGNDMTNAQHDAAVQCLTQPQRFVRLVLQREYRGPLEAPLSPHSPAVLNALSPSGYLTNRPANFKRSIGDMVGEQQQHQHQQQPQTYQTQPIQYDTNKMMTTALPTATTVPATKTNGFANTNTPYQQQQQQIDKVTGLPIPVPAPRRSNSIPLGDGPEATSASTTSLTTVSSPTSTQNGTIPHHPTTSSSQPTATTTTGTTTDSTETQPTPLRPLTSEDFQAMIPAHFLSGGSQHQVHVAKPNEVGVAGVTVTVNKAVPDMPMFPAAPTELGRITETITKSTFTETVMTRVTDNHLAEPLISEEVILPKNQGSLGFSIIGGTDHSCVPFGAREPGIFISHIVPGGIAAKCGKLRMGDRILKVNDSDVSRATHQDAVLELLKPGNEIKLTIQHDPLPAGFQEIIISKTDGERLGMHIKGGLNGQRGNPVDPTDEGVFVSKINSIGAARRDGRLKVGMRLLEVNGNSLLGATHQDAVNVLRNAGNDIHLVVCKGYDKSNLIHSIGTAGGMSTGYSRHGSRASETGSEISQSQSTSSLDRDDDERLKHDLEVFAEQSNEQPTSVLANVAAMAHSPTLTTTAQAATSVPTAAIPTVKPTDGSNTAQHHHQQQQQHDVAAATAVALAHNTEQSLASTKEKSTPEKVLEIVRAADAFTSVPPKSPSEHHDQDKIQKTTTVVISKHTLDTNPAIQPAPSTGNAPTSPTSPSAAGTSPQISTATPSPVSQPQTPQMEQSATKSRDPRFEYKQMIDNQSIEKEEVKVEPVYIIDDDDDDDDDDNNDEDDSDSDDDEDEEGEHEVQSPQDTLTEQNETDSDYFEKPRPAVRYTSDSESDTQKLKFQTASGRSTPDMSSSAYGGHHRKSVSFDLSGDERSKSDYERSRTPEGYASRYYDSEQEYNPSKARMPRKGILRSASPSSSNNSSLEKKRPEKLPTLVPTVARIKEIDSPTLQHATTRSASPHRVPISSSSGYRSPPPPPIESVKLPTEIERENPFRNAFLDKNRTDDEYTEIAKAISKSPRSPKDGNYFFGGKSGWKSNEDLLQSERTSGRSTPSTVISQQSKSTENLTSRPKKPPPTLPKPKVKKADLVKNFALESFQNADVGHGDFAVFEHDPNTNEIHQVSRPTTPGPSTYPSPKLPVRVNIPRSPSRPKESPPPPPINFATMPKFPPKMQPSLIPALHEESQYMEVLPPLPSVPPLIAAPSIDEVPPSQRRPSDFIHENSPDNILVSEEEHRTILLQENELRNQLRRTSSKTQVPELGVPPELAPPVPGSQYSSSSSSTSFKYLVNPIIDNTEDLDLPLPPAPSSPPTSSNTITPPLNQSPDFPSPTPLNKDTTAIVSDLSSSACDSDSSNNLTTNQTSMSSHAADQQRLELSAHRVPTTASTITPHHDPLSPTQIFPTAQILPVQYASLPQPQHPSAAHVIPPGQPIFNLGGGYVLLPQAVLTQGTTSSGQVIISQAQQQQLQLQHHQIQQQTPQLHMHQQRIVVSEAIEQLPQQHQEQTPIVEHVDNTKTSSTPLTNTSAPTSTSSTAEYTSKGSDIREDLNSLPPPPTPTPSYTGLKFPSMSGIVAHNSTNNYQNTTTNTLGHFSSTSSFSIDSSTSSLQHQFNSQAMNAASYYETAEEIYATIEEEAIYSNTSFFDSRRSSDTSLNCRSSLSPPPPPLPPKRPVKPTKLRKAPPPPLASVGASKMRSQSQPQLSLLDNHNNNNRNNSINRRQANHQHTPPTPTASDFGYDDHKDNDTNEDENDDDVVVIKAKNGGISPAEATKTSSSTTTTKVPKSVSDKKRFFESAMEDQHKPTQKTDKVFSFLSKDEVEKLKQEEERKIATLRSDKKKSRLLDDANSKIDDDDNHVDDDNDDEDDYSEEDDNDDETDDDDEYDNEDAVDMHQQQHIQARNANDSIDVLRETLSDDDAEDISKVINPTKNLKPTATTSTATTSKGSKLKAPTVRVKDIKVRDEPKENLKVESSITSKTTKKVIVKPKTTITTTTKSTAIPTTTSAIATIKDEKESKKTLRIKPQVTQVPSETTTTSSTLAIEQTKKPSLLPKPKVKVVIPPALLQKQQQQQQQPQQLEHSYQQEQQFEQDVDVIDEQELQYNVDEEHEPEVAVSPTSRIPVRTANAEKRALLAGITYSSEETNPSPSSTSNLKKSKAMINAEKRASWRAARLRSLEKGAVEAQTVIQNMTKIADDLLTETLPTEAKKIVFPKIAIKSSDGPVIIREREKILDEKIVRRTEEVPCPITGRPQLRTVEYIEKIIETEVETSREKIISLELQDPEKSDTPNASIDFITQHEDVKRKMEDEEEGKGRQVAAVNEQHNQEQMMPQQHVPQYMQTQVSEDDKHEKSKENLQLPGVTGRTLVETVEKLHITQKFENTNDSNNKEMEKEHQEYLANLNDDEAEEIEDVYDDEEEEETDSASIVTVQQNTEKLFLRNDDDDFPSIELDSLSSGGIFGPSSLDSTGSSTKVSIKPSTITMHQTLAKEVVLPATTKITTTMKTTHSKAYQEMDDKDYDDDDYDSEYNVAYTTSLTPTSTTTTRTQSIVEVVNPLITGEGQVQRIAFSRSHHSEYPSFDNDDDEEDFEKLPASLQVLRSETFVLPPSKGREELSLNAKMKNVLEELLENERVKYNLQKSLEEQANNERTTKPAYGDSDDDDDDELTKDEVDFSVKEISRDNNGNRHVLNALIRDSNKNTLQKLQSQLQSKANEEDDGDDEEDDEDEDEGDEYEVAEEEDDSDETEESESSDSDDDEDDDDDETIHITFVDGAKVIENFNTNTPMKLQKSQTYNTMKEAAEAMTKEPAESQTSVQKTPTESHETLEEDTHITLKKILAEQQKYAEISKQLRKSVENLLIDDNDEHEPEATTTTSTLTTTTETIESGNPQQKPKTKRVMITKKSSKTKPVKQHIDNTETGEEIFNRLLQAGGSRKQMFDQETDETLTSSTTTCTEDNGTIITTTTTTISNVATSGIPRTTKHVEKVVKTQANKKNNSNKDVDDEDDHRDRDNDGEA</sequence>
<feature type="compositionally biased region" description="Polar residues" evidence="15">
    <location>
        <begin position="2902"/>
        <end position="2914"/>
    </location>
</feature>
<keyword evidence="5" id="KW-1003">Cell membrane</keyword>
<dbReference type="GO" id="GO:0098887">
    <property type="term" value="P:neurotransmitter receptor transport, endosome to postsynaptic membrane"/>
    <property type="evidence" value="ECO:0007669"/>
    <property type="project" value="TreeGrafter"/>
</dbReference>
<feature type="region of interest" description="Disordered" evidence="15">
    <location>
        <begin position="2454"/>
        <end position="2491"/>
    </location>
</feature>
<feature type="compositionally biased region" description="Polar residues" evidence="15">
    <location>
        <begin position="604"/>
        <end position="627"/>
    </location>
</feature>
<feature type="coiled-coil region" evidence="14">
    <location>
        <begin position="3593"/>
        <end position="3625"/>
    </location>
</feature>
<feature type="compositionally biased region" description="Acidic residues" evidence="15">
    <location>
        <begin position="3862"/>
        <end position="3871"/>
    </location>
</feature>
<feature type="region of interest" description="Disordered" evidence="15">
    <location>
        <begin position="3846"/>
        <end position="3871"/>
    </location>
</feature>
<dbReference type="Pfam" id="PF00595">
    <property type="entry name" value="PDZ"/>
    <property type="match status" value="4"/>
</dbReference>
<dbReference type="FunFam" id="2.30.42.10:FF:000041">
    <property type="entry name" value="protein scribble homolog isoform X1"/>
    <property type="match status" value="1"/>
</dbReference>
<feature type="compositionally biased region" description="Basic and acidic residues" evidence="15">
    <location>
        <begin position="1949"/>
        <end position="1973"/>
    </location>
</feature>
<feature type="domain" description="PDZ" evidence="16">
    <location>
        <begin position="1157"/>
        <end position="1247"/>
    </location>
</feature>
<feature type="compositionally biased region" description="Low complexity" evidence="15">
    <location>
        <begin position="2123"/>
        <end position="2133"/>
    </location>
</feature>
<evidence type="ECO:0000256" key="11">
    <source>
        <dbReference type="ARBA" id="ARBA00022949"/>
    </source>
</evidence>
<feature type="domain" description="PDZ" evidence="16">
    <location>
        <begin position="941"/>
        <end position="1028"/>
    </location>
</feature>
<feature type="compositionally biased region" description="Polar residues" evidence="15">
    <location>
        <begin position="2158"/>
        <end position="2168"/>
    </location>
</feature>
<feature type="compositionally biased region" description="Low complexity" evidence="15">
    <location>
        <begin position="1400"/>
        <end position="1425"/>
    </location>
</feature>
<dbReference type="GO" id="GO:0014069">
    <property type="term" value="C:postsynaptic density"/>
    <property type="evidence" value="ECO:0007669"/>
    <property type="project" value="TreeGrafter"/>
</dbReference>
<evidence type="ECO:0000256" key="2">
    <source>
        <dbReference type="ARBA" id="ARBA00004282"/>
    </source>
</evidence>